<evidence type="ECO:0000256" key="5">
    <source>
        <dbReference type="ARBA" id="ARBA00023040"/>
    </source>
</evidence>
<feature type="transmembrane region" description="Helical" evidence="10">
    <location>
        <begin position="137"/>
        <end position="160"/>
    </location>
</feature>
<dbReference type="PANTHER" id="PTHR24243:SF233">
    <property type="entry name" value="THYROTROPIN-RELEASING HORMONE RECEPTOR"/>
    <property type="match status" value="1"/>
</dbReference>
<feature type="domain" description="G-protein coupled receptors family 1 profile" evidence="11">
    <location>
        <begin position="37"/>
        <end position="299"/>
    </location>
</feature>
<feature type="transmembrane region" description="Helical" evidence="10">
    <location>
        <begin position="239"/>
        <end position="260"/>
    </location>
</feature>
<feature type="transmembrane region" description="Helical" evidence="10">
    <location>
        <begin position="189"/>
        <end position="218"/>
    </location>
</feature>
<evidence type="ECO:0000256" key="2">
    <source>
        <dbReference type="ARBA" id="ARBA00010663"/>
    </source>
</evidence>
<dbReference type="PRINTS" id="PR01012">
    <property type="entry name" value="NRPEPTIDEYR"/>
</dbReference>
<protein>
    <recommendedName>
        <fullName evidence="11">G-protein coupled receptors family 1 profile domain-containing protein</fullName>
    </recommendedName>
</protein>
<dbReference type="InterPro" id="IPR017452">
    <property type="entry name" value="GPCR_Rhodpsn_7TM"/>
</dbReference>
<keyword evidence="5 9" id="KW-0297">G-protein coupled receptor</keyword>
<dbReference type="EMBL" id="CAJOBD010000044">
    <property type="protein sequence ID" value="CAF3550855.1"/>
    <property type="molecule type" value="Genomic_DNA"/>
</dbReference>
<dbReference type="InterPro" id="IPR000276">
    <property type="entry name" value="GPCR_Rhodpsn"/>
</dbReference>
<keyword evidence="7 9" id="KW-0675">Receptor</keyword>
<dbReference type="PANTHER" id="PTHR24243">
    <property type="entry name" value="G-PROTEIN COUPLED RECEPTOR"/>
    <property type="match status" value="1"/>
</dbReference>
<dbReference type="Proteomes" id="UP000663836">
    <property type="component" value="Unassembled WGS sequence"/>
</dbReference>
<comment type="caution">
    <text evidence="12">The sequence shown here is derived from an EMBL/GenBank/DDBJ whole genome shotgun (WGS) entry which is preliminary data.</text>
</comment>
<dbReference type="PROSITE" id="PS50262">
    <property type="entry name" value="G_PROTEIN_RECEP_F1_2"/>
    <property type="match status" value="1"/>
</dbReference>
<evidence type="ECO:0000256" key="10">
    <source>
        <dbReference type="SAM" id="Phobius"/>
    </source>
</evidence>
<dbReference type="GO" id="GO:0005886">
    <property type="term" value="C:plasma membrane"/>
    <property type="evidence" value="ECO:0007669"/>
    <property type="project" value="TreeGrafter"/>
</dbReference>
<dbReference type="EMBL" id="CAJNOT010000271">
    <property type="protein sequence ID" value="CAF0921810.1"/>
    <property type="molecule type" value="Genomic_DNA"/>
</dbReference>
<comment type="similarity">
    <text evidence="2 9">Belongs to the G-protein coupled receptor 1 family.</text>
</comment>
<gene>
    <name evidence="13" type="ORF">JBS370_LOCUS1341</name>
    <name evidence="12" type="ORF">ZHD862_LOCUS8437</name>
</gene>
<dbReference type="PROSITE" id="PS00237">
    <property type="entry name" value="G_PROTEIN_RECEP_F1_1"/>
    <property type="match status" value="1"/>
</dbReference>
<name>A0A814B126_9BILA</name>
<dbReference type="AlphaFoldDB" id="A0A814B126"/>
<evidence type="ECO:0000256" key="3">
    <source>
        <dbReference type="ARBA" id="ARBA00022692"/>
    </source>
</evidence>
<feature type="transmembrane region" description="Helical" evidence="10">
    <location>
        <begin position="20"/>
        <end position="45"/>
    </location>
</feature>
<comment type="subcellular location">
    <subcellularLocation>
        <location evidence="1">Membrane</location>
        <topology evidence="1">Multi-pass membrane protein</topology>
    </subcellularLocation>
</comment>
<sequence>MTFNESNSTEGPVEWFPGLQTAACIFYSIILLVGITGNVLVIIIVTKYRDMRNATNLLLANLSMADLFHLLFCTADGYQHLYGRDKHRLGTFMCSFSPFVQNMTSTCSVLTIMAISYERYVAICQPLKTSSLQLTLFQTLPTAIFFWIISCLISIPFYIYSNTGFALATYNETIVTCFTHFPSSWGNEYLISCTLCLYLLIFLMLCYWHFSICCILFNREALLRDNTIVTRYRRQVAQLLIVIIITFFILILPHKIWAFIQQRLSVEEFFQMGFHRHSFIIISTRSLLYLNSAINPLLYSIMSTKFRQSFFLLCDDCRRSTKGQRLGTVFFSREYVGRQITYGNGNGGDGTISITGKISYQQPNIGQFQEKKSLLAKIVSTPITGTPPMDVTKSSYSESGI</sequence>
<evidence type="ECO:0000259" key="11">
    <source>
        <dbReference type="PROSITE" id="PS50262"/>
    </source>
</evidence>
<keyword evidence="3 9" id="KW-0812">Transmembrane</keyword>
<keyword evidence="6 10" id="KW-0472">Membrane</keyword>
<evidence type="ECO:0000256" key="7">
    <source>
        <dbReference type="ARBA" id="ARBA00023170"/>
    </source>
</evidence>
<evidence type="ECO:0000256" key="9">
    <source>
        <dbReference type="RuleBase" id="RU000688"/>
    </source>
</evidence>
<dbReference type="SMART" id="SM01381">
    <property type="entry name" value="7TM_GPCR_Srsx"/>
    <property type="match status" value="1"/>
</dbReference>
<dbReference type="PRINTS" id="PR00237">
    <property type="entry name" value="GPCRRHODOPSN"/>
</dbReference>
<proteinExistence type="inferred from homology"/>
<dbReference type="Gene3D" id="1.20.1070.10">
    <property type="entry name" value="Rhodopsin 7-helix transmembrane proteins"/>
    <property type="match status" value="1"/>
</dbReference>
<keyword evidence="4 10" id="KW-1133">Transmembrane helix</keyword>
<keyword evidence="8 9" id="KW-0807">Transducer</keyword>
<feature type="transmembrane region" description="Helical" evidence="10">
    <location>
        <begin position="57"/>
        <end position="79"/>
    </location>
</feature>
<reference evidence="12" key="1">
    <citation type="submission" date="2021-02" db="EMBL/GenBank/DDBJ databases">
        <authorList>
            <person name="Nowell W R."/>
        </authorList>
    </citation>
    <scope>NUCLEOTIDE SEQUENCE</scope>
</reference>
<feature type="transmembrane region" description="Helical" evidence="10">
    <location>
        <begin position="99"/>
        <end position="117"/>
    </location>
</feature>
<dbReference type="Proteomes" id="UP000663864">
    <property type="component" value="Unassembled WGS sequence"/>
</dbReference>
<organism evidence="12 14">
    <name type="scientific">Rotaria sordida</name>
    <dbReference type="NCBI Taxonomy" id="392033"/>
    <lineage>
        <taxon>Eukaryota</taxon>
        <taxon>Metazoa</taxon>
        <taxon>Spiralia</taxon>
        <taxon>Gnathifera</taxon>
        <taxon>Rotifera</taxon>
        <taxon>Eurotatoria</taxon>
        <taxon>Bdelloidea</taxon>
        <taxon>Philodinida</taxon>
        <taxon>Philodinidae</taxon>
        <taxon>Rotaria</taxon>
    </lineage>
</organism>
<evidence type="ECO:0000256" key="8">
    <source>
        <dbReference type="ARBA" id="ARBA00023224"/>
    </source>
</evidence>
<feature type="transmembrane region" description="Helical" evidence="10">
    <location>
        <begin position="280"/>
        <end position="299"/>
    </location>
</feature>
<dbReference type="InterPro" id="IPR000611">
    <property type="entry name" value="NPY_rcpt"/>
</dbReference>
<evidence type="ECO:0000313" key="12">
    <source>
        <dbReference type="EMBL" id="CAF0921810.1"/>
    </source>
</evidence>
<dbReference type="SUPFAM" id="SSF81321">
    <property type="entry name" value="Family A G protein-coupled receptor-like"/>
    <property type="match status" value="1"/>
</dbReference>
<dbReference type="GO" id="GO:0004983">
    <property type="term" value="F:neuropeptide Y receptor activity"/>
    <property type="evidence" value="ECO:0007669"/>
    <property type="project" value="InterPro"/>
</dbReference>
<accession>A0A814B126</accession>
<evidence type="ECO:0000256" key="6">
    <source>
        <dbReference type="ARBA" id="ARBA00023136"/>
    </source>
</evidence>
<evidence type="ECO:0000256" key="1">
    <source>
        <dbReference type="ARBA" id="ARBA00004141"/>
    </source>
</evidence>
<evidence type="ECO:0000313" key="14">
    <source>
        <dbReference type="Proteomes" id="UP000663864"/>
    </source>
</evidence>
<evidence type="ECO:0000256" key="4">
    <source>
        <dbReference type="ARBA" id="ARBA00022989"/>
    </source>
</evidence>
<evidence type="ECO:0000313" key="13">
    <source>
        <dbReference type="EMBL" id="CAF3550855.1"/>
    </source>
</evidence>
<dbReference type="Pfam" id="PF00001">
    <property type="entry name" value="7tm_1"/>
    <property type="match status" value="1"/>
</dbReference>